<dbReference type="InterPro" id="IPR023088">
    <property type="entry name" value="PDEase"/>
</dbReference>
<feature type="binding site" evidence="4">
    <location>
        <position position="560"/>
    </location>
    <ligand>
        <name>AMP</name>
        <dbReference type="ChEBI" id="CHEBI:456215"/>
    </ligand>
</feature>
<dbReference type="PRINTS" id="PR00387">
    <property type="entry name" value="PDIESTERASE1"/>
</dbReference>
<feature type="region of interest" description="Disordered" evidence="7">
    <location>
        <begin position="243"/>
        <end position="263"/>
    </location>
</feature>
<dbReference type="InterPro" id="IPR023174">
    <property type="entry name" value="PDEase_CS"/>
</dbReference>
<dbReference type="InterPro" id="IPR002073">
    <property type="entry name" value="PDEase_catalytic_dom"/>
</dbReference>
<feature type="binding site" evidence="5">
    <location>
        <position position="398"/>
    </location>
    <ligand>
        <name>Zn(2+)</name>
        <dbReference type="ChEBI" id="CHEBI:29105"/>
        <label>1</label>
    </ligand>
</feature>
<evidence type="ECO:0000259" key="9">
    <source>
        <dbReference type="PROSITE" id="PS51845"/>
    </source>
</evidence>
<evidence type="ECO:0000256" key="3">
    <source>
        <dbReference type="PIRSR" id="PIRSR623088-1"/>
    </source>
</evidence>
<feature type="domain" description="PDEase" evidence="9">
    <location>
        <begin position="276"/>
        <end position="601"/>
    </location>
</feature>
<feature type="transmembrane region" description="Helical" evidence="8">
    <location>
        <begin position="55"/>
        <end position="77"/>
    </location>
</feature>
<keyword evidence="8" id="KW-0472">Membrane</keyword>
<dbReference type="PROSITE" id="PS00126">
    <property type="entry name" value="PDEASE_I_1"/>
    <property type="match status" value="1"/>
</dbReference>
<evidence type="ECO:0000313" key="11">
    <source>
        <dbReference type="Proteomes" id="UP001162131"/>
    </source>
</evidence>
<dbReference type="AlphaFoldDB" id="A0AAU9JLG7"/>
<name>A0AAU9JLG7_9CILI</name>
<sequence length="601" mass="68385">MIKRVIANFESISSMLPSNQDTTPNMTSTEISDSTDAAVLSKYKKKFMKCLNNSLMQLTISVLIIIYASLATALITFDADLDDAKISLLAIELGLLAFFVGETLCFAIISQGKNLSNWLDLILLIISILIVCFQINDPELKFGDSWRLKSLLFILRIILINRRLFELNTIFIQFKTRRMTTRKISTTHTEKVIDILETITNSFLCTKNYPLKETLQLCLESIARAKAEDFGLDATTEADKLRSTEWPKKSRKNSKVKPMRPSIETQDNGGSVFNYGEDSLSFIIPTTISKYCAKVNELDFDVFNLKRATDGKELTSVIVFLFSENELFGYTNISPQSLVMFIDAIQEGYHYDNSYHNATHAADVTQFFNFLLTTCGGKTTCNLTYMEIAACYISAAIHDFEHPGVNNVFLINTQDPLAILYNDKSVLENHHIASAFKCAQEPDKNIFSSLTNEERKSLRSKIISMVLATDMSRHFSDIAKYKTRFSIDTPIKDDIDRLLTMEMMMHSSDLGNPCRPWELCKQWTQLIVQEFFIQGDKERELNLPISNLCDRYTVNIPKSQIDFISFIIEPTFNTLALLLKKVTENAIENLKNNKANWANEL</sequence>
<feature type="binding site" evidence="5">
    <location>
        <position position="509"/>
    </location>
    <ligand>
        <name>Zn(2+)</name>
        <dbReference type="ChEBI" id="CHEBI:29105"/>
        <label>1</label>
    </ligand>
</feature>
<dbReference type="PANTHER" id="PTHR11347">
    <property type="entry name" value="CYCLIC NUCLEOTIDE PHOSPHODIESTERASE"/>
    <property type="match status" value="1"/>
</dbReference>
<feature type="transmembrane region" description="Helical" evidence="8">
    <location>
        <begin position="118"/>
        <end position="136"/>
    </location>
</feature>
<comment type="cofactor">
    <cofactor evidence="6">
        <name>a divalent metal cation</name>
        <dbReference type="ChEBI" id="CHEBI:60240"/>
    </cofactor>
    <text evidence="6">Binds 2 divalent metal cations per subunit. Site 1 may preferentially bind zinc ions, while site 2 has a preference for magnesium and/or manganese ions.</text>
</comment>
<keyword evidence="8" id="KW-1133">Transmembrane helix</keyword>
<dbReference type="Pfam" id="PF00233">
    <property type="entry name" value="PDEase_I"/>
    <property type="match status" value="1"/>
</dbReference>
<evidence type="ECO:0000256" key="7">
    <source>
        <dbReference type="SAM" id="MobiDB-lite"/>
    </source>
</evidence>
<keyword evidence="2 6" id="KW-0378">Hydrolase</keyword>
<organism evidence="10 11">
    <name type="scientific">Blepharisma stoltei</name>
    <dbReference type="NCBI Taxonomy" id="1481888"/>
    <lineage>
        <taxon>Eukaryota</taxon>
        <taxon>Sar</taxon>
        <taxon>Alveolata</taxon>
        <taxon>Ciliophora</taxon>
        <taxon>Postciliodesmatophora</taxon>
        <taxon>Heterotrichea</taxon>
        <taxon>Heterotrichida</taxon>
        <taxon>Blepharismidae</taxon>
        <taxon>Blepharisma</taxon>
    </lineage>
</organism>
<feature type="binding site" evidence="4">
    <location>
        <begin position="356"/>
        <end position="360"/>
    </location>
    <ligand>
        <name>AMP</name>
        <dbReference type="ChEBI" id="CHEBI:456215"/>
    </ligand>
</feature>
<dbReference type="SUPFAM" id="SSF109604">
    <property type="entry name" value="HD-domain/PDEase-like"/>
    <property type="match status" value="1"/>
</dbReference>
<reference evidence="10" key="1">
    <citation type="submission" date="2021-09" db="EMBL/GenBank/DDBJ databases">
        <authorList>
            <consortium name="AG Swart"/>
            <person name="Singh M."/>
            <person name="Singh A."/>
            <person name="Seah K."/>
            <person name="Emmerich C."/>
        </authorList>
    </citation>
    <scope>NUCLEOTIDE SEQUENCE</scope>
    <source>
        <strain evidence="10">ATCC30299</strain>
    </source>
</reference>
<feature type="transmembrane region" description="Helical" evidence="8">
    <location>
        <begin position="89"/>
        <end position="109"/>
    </location>
</feature>
<evidence type="ECO:0000256" key="2">
    <source>
        <dbReference type="ARBA" id="ARBA00022801"/>
    </source>
</evidence>
<keyword evidence="1 5" id="KW-0479">Metal-binding</keyword>
<dbReference type="GO" id="GO:0007165">
    <property type="term" value="P:signal transduction"/>
    <property type="evidence" value="ECO:0007669"/>
    <property type="project" value="InterPro"/>
</dbReference>
<feature type="binding site" evidence="5">
    <location>
        <position position="399"/>
    </location>
    <ligand>
        <name>Zn(2+)</name>
        <dbReference type="ChEBI" id="CHEBI:29105"/>
        <label>1</label>
    </ligand>
</feature>
<gene>
    <name evidence="10" type="ORF">BSTOLATCC_MIC29616</name>
</gene>
<evidence type="ECO:0000256" key="5">
    <source>
        <dbReference type="PIRSR" id="PIRSR623088-3"/>
    </source>
</evidence>
<dbReference type="EC" id="3.1.4.-" evidence="6"/>
<feature type="binding site" evidence="5">
    <location>
        <position position="360"/>
    </location>
    <ligand>
        <name>Zn(2+)</name>
        <dbReference type="ChEBI" id="CHEBI:29105"/>
        <label>1</label>
    </ligand>
</feature>
<feature type="binding site" evidence="4">
    <location>
        <position position="399"/>
    </location>
    <ligand>
        <name>AMP</name>
        <dbReference type="ChEBI" id="CHEBI:456215"/>
    </ligand>
</feature>
<dbReference type="GO" id="GO:0046872">
    <property type="term" value="F:metal ion binding"/>
    <property type="evidence" value="ECO:0007669"/>
    <property type="project" value="UniProtKB-KW"/>
</dbReference>
<dbReference type="InterPro" id="IPR036971">
    <property type="entry name" value="PDEase_catalytic_dom_sf"/>
</dbReference>
<proteinExistence type="inferred from homology"/>
<evidence type="ECO:0000256" key="6">
    <source>
        <dbReference type="RuleBase" id="RU363067"/>
    </source>
</evidence>
<dbReference type="Gene3D" id="1.10.1300.10">
    <property type="entry name" value="3'5'-cyclic nucleotide phosphodiesterase, catalytic domain"/>
    <property type="match status" value="1"/>
</dbReference>
<dbReference type="Proteomes" id="UP001162131">
    <property type="component" value="Unassembled WGS sequence"/>
</dbReference>
<dbReference type="PROSITE" id="PS51845">
    <property type="entry name" value="PDEASE_I_2"/>
    <property type="match status" value="1"/>
</dbReference>
<accession>A0AAU9JLG7</accession>
<evidence type="ECO:0000313" key="10">
    <source>
        <dbReference type="EMBL" id="CAG9321702.1"/>
    </source>
</evidence>
<feature type="active site" description="Proton donor" evidence="3">
    <location>
        <position position="356"/>
    </location>
</feature>
<feature type="binding site" evidence="5">
    <location>
        <position position="399"/>
    </location>
    <ligand>
        <name>Zn(2+)</name>
        <dbReference type="ChEBI" id="CHEBI:29105"/>
        <label>2</label>
    </ligand>
</feature>
<dbReference type="EMBL" id="CAJZBQ010000029">
    <property type="protein sequence ID" value="CAG9321702.1"/>
    <property type="molecule type" value="Genomic_DNA"/>
</dbReference>
<keyword evidence="8" id="KW-0812">Transmembrane</keyword>
<dbReference type="GO" id="GO:0004114">
    <property type="term" value="F:3',5'-cyclic-nucleotide phosphodiesterase activity"/>
    <property type="evidence" value="ECO:0007669"/>
    <property type="project" value="InterPro"/>
</dbReference>
<feature type="binding site" evidence="4">
    <location>
        <position position="509"/>
    </location>
    <ligand>
        <name>AMP</name>
        <dbReference type="ChEBI" id="CHEBI:456215"/>
    </ligand>
</feature>
<evidence type="ECO:0000256" key="4">
    <source>
        <dbReference type="PIRSR" id="PIRSR623088-2"/>
    </source>
</evidence>
<keyword evidence="11" id="KW-1185">Reference proteome</keyword>
<feature type="compositionally biased region" description="Basic residues" evidence="7">
    <location>
        <begin position="249"/>
        <end position="258"/>
    </location>
</feature>
<comment type="similarity">
    <text evidence="6">Belongs to the cyclic nucleotide phosphodiesterase family.</text>
</comment>
<evidence type="ECO:0000256" key="8">
    <source>
        <dbReference type="SAM" id="Phobius"/>
    </source>
</evidence>
<comment type="caution">
    <text evidence="10">The sequence shown here is derived from an EMBL/GenBank/DDBJ whole genome shotgun (WGS) entry which is preliminary data.</text>
</comment>
<evidence type="ECO:0000256" key="1">
    <source>
        <dbReference type="ARBA" id="ARBA00022723"/>
    </source>
</evidence>
<protein>
    <recommendedName>
        <fullName evidence="6">Phosphodiesterase</fullName>
        <ecNumber evidence="6">3.1.4.-</ecNumber>
    </recommendedName>
</protein>